<feature type="domain" description="DUF1995" evidence="1">
    <location>
        <begin position="59"/>
        <end position="290"/>
    </location>
</feature>
<dbReference type="PANTHER" id="PTHR34051:SF2">
    <property type="entry name" value="PROTEIN LPA3"/>
    <property type="match status" value="1"/>
</dbReference>
<evidence type="ECO:0000313" key="2">
    <source>
        <dbReference type="EMBL" id="KAA8497018.1"/>
    </source>
</evidence>
<accession>A0A5J4Z109</accession>
<comment type="caution">
    <text evidence="2">The sequence shown here is derived from an EMBL/GenBank/DDBJ whole genome shotgun (WGS) entry which is preliminary data.</text>
</comment>
<evidence type="ECO:0000259" key="1">
    <source>
        <dbReference type="Pfam" id="PF09353"/>
    </source>
</evidence>
<proteinExistence type="predicted"/>
<dbReference type="Pfam" id="PF09353">
    <property type="entry name" value="DUF1995"/>
    <property type="match status" value="1"/>
</dbReference>
<keyword evidence="3" id="KW-1185">Reference proteome</keyword>
<dbReference type="EMBL" id="VRMN01000002">
    <property type="protein sequence ID" value="KAA8497018.1"/>
    <property type="molecule type" value="Genomic_DNA"/>
</dbReference>
<name>A0A5J4Z109_PORPP</name>
<evidence type="ECO:0000313" key="3">
    <source>
        <dbReference type="Proteomes" id="UP000324585"/>
    </source>
</evidence>
<reference evidence="3" key="1">
    <citation type="journal article" date="2019" name="Nat. Commun.">
        <title>Expansion of phycobilisome linker gene families in mesophilic red algae.</title>
        <authorList>
            <person name="Lee J."/>
            <person name="Kim D."/>
            <person name="Bhattacharya D."/>
            <person name="Yoon H.S."/>
        </authorList>
    </citation>
    <scope>NUCLEOTIDE SEQUENCE [LARGE SCALE GENOMIC DNA]</scope>
    <source>
        <strain evidence="3">CCMP 1328</strain>
    </source>
</reference>
<dbReference type="AlphaFoldDB" id="A0A5J4Z109"/>
<dbReference type="InterPro" id="IPR018962">
    <property type="entry name" value="DUF1995"/>
</dbReference>
<dbReference type="OrthoDB" id="199922at2759"/>
<dbReference type="Proteomes" id="UP000324585">
    <property type="component" value="Unassembled WGS sequence"/>
</dbReference>
<dbReference type="InterPro" id="IPR044687">
    <property type="entry name" value="LPA3"/>
</dbReference>
<sequence>MMAFVSSAWAHPTDCRVESSRRVWCSAPNRSMAAKARTTRCVSLKMNGEAGDAPLTLPPRDYPQLYVQSLEAIRAALKEKVQFLELEFPALRNMATSALNQIADANREHARALATALAADKDAGTVCLVFPDAKEAALATKVFGESTVLPFEVGSLAAAATMQAEREQPAGSTRTLFVVVNPGFNIEEWLQLESLHLGHPSDPILVINGGMDRVRSGYYPRLFYPKLHQTKDRFLCKFEPVFFYKPFGSGLGTLYRKFPADWQTLFHVKDGGGYRLLSQDAQRPEYKVVEQNFRAESIAVYQKRT</sequence>
<gene>
    <name evidence="2" type="ORF">FVE85_0747</name>
</gene>
<protein>
    <submittedName>
        <fullName evidence="2">Protein LOW PSII ACCUMULATION 3, chloroplastic</fullName>
    </submittedName>
</protein>
<organism evidence="2 3">
    <name type="scientific">Porphyridium purpureum</name>
    <name type="common">Red alga</name>
    <name type="synonym">Porphyridium cruentum</name>
    <dbReference type="NCBI Taxonomy" id="35688"/>
    <lineage>
        <taxon>Eukaryota</taxon>
        <taxon>Rhodophyta</taxon>
        <taxon>Bangiophyceae</taxon>
        <taxon>Porphyridiales</taxon>
        <taxon>Porphyridiaceae</taxon>
        <taxon>Porphyridium</taxon>
    </lineage>
</organism>
<dbReference type="PANTHER" id="PTHR34051">
    <property type="entry name" value="PROTEIN LOW PSII ACCUMULATION 3, CHLOROPLASTIC"/>
    <property type="match status" value="1"/>
</dbReference>
<dbReference type="OMA" id="FWNAGEM"/>